<dbReference type="RefSeq" id="WP_098063490.1">
    <property type="nucleotide sequence ID" value="NZ_PDEP01000024.1"/>
</dbReference>
<sequence length="72" mass="7886">MSDDIFGSASDGSVSSGQDTTDLQEDVSQEKMTQLNVEIPEALHQRLKMHAAKHGQTIKEVVREVIDSSIDT</sequence>
<evidence type="ECO:0000259" key="2">
    <source>
        <dbReference type="Pfam" id="PF22513"/>
    </source>
</evidence>
<gene>
    <name evidence="3" type="ORF">CRI93_14855</name>
</gene>
<comment type="caution">
    <text evidence="3">The sequence shown here is derived from an EMBL/GenBank/DDBJ whole genome shotgun (WGS) entry which is preliminary data.</text>
</comment>
<proteinExistence type="predicted"/>
<evidence type="ECO:0000256" key="1">
    <source>
        <dbReference type="SAM" id="MobiDB-lite"/>
    </source>
</evidence>
<evidence type="ECO:0000313" key="3">
    <source>
        <dbReference type="EMBL" id="PEN04636.1"/>
    </source>
</evidence>
<keyword evidence="4" id="KW-1185">Reference proteome</keyword>
<organism evidence="3 4">
    <name type="scientific">Longimonas halophila</name>
    <dbReference type="NCBI Taxonomy" id="1469170"/>
    <lineage>
        <taxon>Bacteria</taxon>
        <taxon>Pseudomonadati</taxon>
        <taxon>Rhodothermota</taxon>
        <taxon>Rhodothermia</taxon>
        <taxon>Rhodothermales</taxon>
        <taxon>Salisaetaceae</taxon>
        <taxon>Longimonas</taxon>
    </lineage>
</organism>
<dbReference type="Proteomes" id="UP000221024">
    <property type="component" value="Unassembled WGS sequence"/>
</dbReference>
<dbReference type="EMBL" id="PDEP01000024">
    <property type="protein sequence ID" value="PEN04636.1"/>
    <property type="molecule type" value="Genomic_DNA"/>
</dbReference>
<dbReference type="GO" id="GO:0006355">
    <property type="term" value="P:regulation of DNA-templated transcription"/>
    <property type="evidence" value="ECO:0007669"/>
    <property type="project" value="InterPro"/>
</dbReference>
<dbReference type="Pfam" id="PF22513">
    <property type="entry name" value="FitA-like_RHH"/>
    <property type="match status" value="1"/>
</dbReference>
<feature type="region of interest" description="Disordered" evidence="1">
    <location>
        <begin position="1"/>
        <end position="32"/>
    </location>
</feature>
<name>A0A2H3P3H2_9BACT</name>
<dbReference type="InterPro" id="IPR010985">
    <property type="entry name" value="Ribbon_hlx_hlx"/>
</dbReference>
<feature type="domain" description="Antitoxin FitA-like ribbon-helix-helix" evidence="2">
    <location>
        <begin position="39"/>
        <end position="68"/>
    </location>
</feature>
<dbReference type="AlphaFoldDB" id="A0A2H3P3H2"/>
<dbReference type="OrthoDB" id="515870at2"/>
<feature type="compositionally biased region" description="Polar residues" evidence="1">
    <location>
        <begin position="10"/>
        <end position="21"/>
    </location>
</feature>
<dbReference type="InterPro" id="IPR053853">
    <property type="entry name" value="FitA-like_RHH"/>
</dbReference>
<accession>A0A2H3P3H2</accession>
<protein>
    <recommendedName>
        <fullName evidence="2">Antitoxin FitA-like ribbon-helix-helix domain-containing protein</fullName>
    </recommendedName>
</protein>
<dbReference type="Gene3D" id="1.10.1220.10">
    <property type="entry name" value="Met repressor-like"/>
    <property type="match status" value="1"/>
</dbReference>
<reference evidence="3 4" key="1">
    <citation type="submission" date="2017-10" db="EMBL/GenBank/DDBJ databases">
        <title>Draft genome of Longimonas halophila.</title>
        <authorList>
            <person name="Goh K.M."/>
            <person name="Shamsir M.S."/>
            <person name="Lim S.W."/>
        </authorList>
    </citation>
    <scope>NUCLEOTIDE SEQUENCE [LARGE SCALE GENOMIC DNA]</scope>
    <source>
        <strain evidence="3 4">KCTC 42399</strain>
    </source>
</reference>
<dbReference type="SUPFAM" id="SSF47598">
    <property type="entry name" value="Ribbon-helix-helix"/>
    <property type="match status" value="1"/>
</dbReference>
<evidence type="ECO:0000313" key="4">
    <source>
        <dbReference type="Proteomes" id="UP000221024"/>
    </source>
</evidence>
<dbReference type="InterPro" id="IPR013321">
    <property type="entry name" value="Arc_rbn_hlx_hlx"/>
</dbReference>